<evidence type="ECO:0000259" key="3">
    <source>
        <dbReference type="Pfam" id="PF18413"/>
    </source>
</evidence>
<dbReference type="Pfam" id="PF18276">
    <property type="entry name" value="TcA_TcB_BD"/>
    <property type="match status" value="2"/>
</dbReference>
<feature type="domain" description="Tc toxin complex TcA C-terminal TcB-binding" evidence="2">
    <location>
        <begin position="1694"/>
        <end position="1820"/>
    </location>
</feature>
<sequence length="1821" mass="205511">MYALSLWAKYHGLKPAELQQILELLKLPADFASAKKNVWQGMLESLYRTTCWLQQYRWDLTELFLLTRPENQIAAGSEIVTFLRQLRDFILGAGQVVAKDQIMRLAPFISGAFALSSDTVAEMLLIWADETQPGGWSINTAWAELSKAGGTEDSRATAFACGLSQMVLFYKKTGLPVTSLGLFVKNPRLLGPEAASGNRSVLQRSLYSIRMAQHFGHWLRTLPAPDEATSLLVTAFSGKGLTAAQLASLTGSSVMLITQAMRRAYEHKLLLSAETIGSYAEIRMVMQWVEVSEAFSVTPEMFGQLLTTNFTHYRGDADPATDWQAWQQLADAFAAGLTPVEARVAEGIVQEECSAALCGFLLNSDSDFGHFVTNREGLYQYLLADNLNGAQLKTSRIADAISALQTFIHRTLTAPEAPSVLDRAAPADQFFLEWQRWNSRYSHWQAYRKLMYFPENYIDATTRLGQTRMMDEMLQALGQAQINEDTVGDAFMGYLTSFEEVANLTTFCAYHDNPDPKSGKTYFIGHSQAGTREYWWRTADEDKRDDSTKFLPANAWSAWEKINCIPQVWNNCLRPVVYKSRLYLIWIEMKATKDIGDDGKLRDVWSWQLKVSGLRYDGNWQEPVERDITAAMWASGIDLHYNKYQDIGFYAATWRSTESIIISLYEMNPTDEEKRKNIAWTVGSDMAIQPHKVNSELMLLHKNKQLVSTGYHPVINEFVGARVVPESNWESNNNTPDYFGTFELELQSIDTPTSEDDKTYTLDIQVRTNIKGYDYSYISPANRLVEYFPQLKGYTGRASFIYQGVGSDGMPELMIALTDNNEVYFLHKNYMGFKNWREWFYKYPDKTFSCPLTTKEINSKVIVHYGTLKVNDKDASVIKRGMESGYRLIDFKSQDFKNLRINLTTNRTRKNRCINFDDNLLTTVTKDRLMLQLDGGNSVTASSDWEVNNNWTGVFNLKVTNLAVSDWGKDYHHHKIKFKINKFHNEPAREYTVKVKRQGATVFPVSLHVSETQGAQYMKYGDEKAHLTRLNTLFASELTRKAVTGIATILNWATQNETPEPDMNGSGKAKMDFTGANGIYFWELFYYTPMLVMQRFLQEEQYDLAEHWLQYVFNPAYIENLNRSERIWNVRPLHEDTSWNDRPLESYDPDAVAQNDPMHYKLHAFMRLLDIIISRGDAAYRKLDRDALAEAKVWYSRALNLLGDRPWIEQNSGWRNPQLKEISDKARQQAHMDNLSALQAGEPRPHVLQVAGEVAGSHFNMEVNAAMLAYWDTLRLRMFNLRHNLSIDGQPLNLPLYALAADPKALLAAAVAAEAGAGATLPQINTTPALRFTPLLESARNMASQLIQFGSSMQQILQSHDAAAMAQLLNEQGADLANSSLILQRQTLDQLAAERITLDKNREMIIGRRDHYAALYEENINAGEQSAMDLIAASNALSTGIKPLYVAAAIAGMAPNIFGFAAGGMKYEGPLRAAGDAIEIYSSALQMTANRIGQEEQYRRRRQEWEIQYKTADKELGMLEAQYAALETRVTAANMLLTQMEMQSAQASAQLELLLGQFSVKGTYSWLRARLATIFYQYYDLTASCCLMAERALQWEMGDTTTYLRTGTWSGAWAGLMCGEGLMLSLAQMEMAWMKYQKRELEVTRTVSLKTFFSKLQGENAFSLPEVINALLNKKPVNAGSGKNKAELNQNQLAVHFNLKDLGLTQDFSGKTCRIRSLAVTLPALLGPYQNIRGRLFTNSGVGKLPVGCNEIALSHALQDNGLFRDNLNDGRSGARWLPFEGLSVDDDSGMTLSFQGALDDQKTLLESLSDVIIHVQFTAN</sequence>
<evidence type="ECO:0000256" key="1">
    <source>
        <dbReference type="SAM" id="Coils"/>
    </source>
</evidence>
<evidence type="ECO:0000313" key="6">
    <source>
        <dbReference type="Proteomes" id="UP000193104"/>
    </source>
</evidence>
<gene>
    <name evidence="5" type="ORF">HA48_04805</name>
</gene>
<dbReference type="InterPro" id="IPR040840">
    <property type="entry name" value="TcA_TcB_BD"/>
</dbReference>
<dbReference type="InterPro" id="IPR046839">
    <property type="entry name" value="ABC_toxin_N"/>
</dbReference>
<dbReference type="Pfam" id="PF20220">
    <property type="entry name" value="ABC_toxin_N"/>
    <property type="match status" value="1"/>
</dbReference>
<feature type="domain" description="ABC toxin N-terminal" evidence="4">
    <location>
        <begin position="350"/>
        <end position="473"/>
    </location>
</feature>
<protein>
    <recommendedName>
        <fullName evidence="7">Toxin</fullName>
    </recommendedName>
</protein>
<dbReference type="InterPro" id="IPR041079">
    <property type="entry name" value="Neuraminidase-like"/>
</dbReference>
<feature type="domain" description="Neuraminidase-like" evidence="3">
    <location>
        <begin position="505"/>
        <end position="633"/>
    </location>
</feature>
<reference evidence="5 6" key="1">
    <citation type="journal article" date="2017" name="Antonie Van Leeuwenhoek">
        <title>Phylogenomic resolution of the bacterial genus Pantoea and its relationship with Erwinia and Tatumella.</title>
        <authorList>
            <person name="Palmer M."/>
            <person name="Steenkamp E.T."/>
            <person name="Coetzee M.P."/>
            <person name="Chan W.Y."/>
            <person name="van Zyl E."/>
            <person name="De Maayer P."/>
            <person name="Coutinho T.A."/>
            <person name="Blom J."/>
            <person name="Smits T.H."/>
            <person name="Duffy B."/>
            <person name="Venter S.N."/>
        </authorList>
    </citation>
    <scope>NUCLEOTIDE SEQUENCE [LARGE SCALE GENOMIC DNA]</scope>
    <source>
        <strain evidence="5 6">LMG 26277</strain>
    </source>
</reference>
<dbReference type="RefSeq" id="WP_128600028.1">
    <property type="nucleotide sequence ID" value="NZ_MLFS01000008.1"/>
</dbReference>
<evidence type="ECO:0000259" key="2">
    <source>
        <dbReference type="Pfam" id="PF18276"/>
    </source>
</evidence>
<dbReference type="Pfam" id="PF18413">
    <property type="entry name" value="Neuraminidase"/>
    <property type="match status" value="1"/>
</dbReference>
<comment type="caution">
    <text evidence="5">The sequence shown here is derived from an EMBL/GenBank/DDBJ whole genome shotgun (WGS) entry which is preliminary data.</text>
</comment>
<evidence type="ECO:0000313" key="5">
    <source>
        <dbReference type="EMBL" id="ORM74389.1"/>
    </source>
</evidence>
<evidence type="ECO:0000259" key="4">
    <source>
        <dbReference type="Pfam" id="PF20220"/>
    </source>
</evidence>
<feature type="coiled-coil region" evidence="1">
    <location>
        <begin position="1495"/>
        <end position="1529"/>
    </location>
</feature>
<dbReference type="OrthoDB" id="9781691at2"/>
<organism evidence="5 6">
    <name type="scientific">Pantoea wallisii</name>
    <dbReference type="NCBI Taxonomy" id="1076551"/>
    <lineage>
        <taxon>Bacteria</taxon>
        <taxon>Pseudomonadati</taxon>
        <taxon>Pseudomonadota</taxon>
        <taxon>Gammaproteobacteria</taxon>
        <taxon>Enterobacterales</taxon>
        <taxon>Erwiniaceae</taxon>
        <taxon>Pantoea</taxon>
    </lineage>
</organism>
<keyword evidence="6" id="KW-1185">Reference proteome</keyword>
<keyword evidence="1" id="KW-0175">Coiled coil</keyword>
<feature type="domain" description="Tc toxin complex TcA C-terminal TcB-binding" evidence="2">
    <location>
        <begin position="1522"/>
        <end position="1667"/>
    </location>
</feature>
<accession>A0A1X1DCH8</accession>
<name>A0A1X1DCH8_9GAMM</name>
<dbReference type="Proteomes" id="UP000193104">
    <property type="component" value="Unassembled WGS sequence"/>
</dbReference>
<evidence type="ECO:0008006" key="7">
    <source>
        <dbReference type="Google" id="ProtNLM"/>
    </source>
</evidence>
<dbReference type="EMBL" id="MLFS01000008">
    <property type="protein sequence ID" value="ORM74389.1"/>
    <property type="molecule type" value="Genomic_DNA"/>
</dbReference>
<proteinExistence type="predicted"/>
<dbReference type="STRING" id="1076551.HA48_04805"/>